<sequence>MVKQQRIAKWFLCLACLVVLICMTQRMASLHALQQALGLPVASAVASTTDDAADAQPTPCELSAKSLLASPPVIFETLLFGLGLLLVLLAPTVAARLRIPPPRVISPTTLRVHLRLCVFRE</sequence>
<evidence type="ECO:0000313" key="1">
    <source>
        <dbReference type="EMBL" id="HCK01318.1"/>
    </source>
</evidence>
<evidence type="ECO:0000313" key="2">
    <source>
        <dbReference type="Proteomes" id="UP000262210"/>
    </source>
</evidence>
<dbReference type="Proteomes" id="UP000262210">
    <property type="component" value="Unassembled WGS sequence"/>
</dbReference>
<name>A0A7G2JQ18_9GAMM</name>
<comment type="caution">
    <text evidence="1">The sequence shown here is derived from an EMBL/GenBank/DDBJ whole genome shotgun (WGS) entry which is preliminary data.</text>
</comment>
<organism evidence="1 2">
    <name type="scientific">Serratia grimesii</name>
    <dbReference type="NCBI Taxonomy" id="82995"/>
    <lineage>
        <taxon>Bacteria</taxon>
        <taxon>Pseudomonadati</taxon>
        <taxon>Pseudomonadota</taxon>
        <taxon>Gammaproteobacteria</taxon>
        <taxon>Enterobacterales</taxon>
        <taxon>Yersiniaceae</taxon>
        <taxon>Serratia</taxon>
    </lineage>
</organism>
<dbReference type="EMBL" id="DPSM01000021">
    <property type="protein sequence ID" value="HCK01318.1"/>
    <property type="molecule type" value="Genomic_DNA"/>
</dbReference>
<dbReference type="GeneID" id="75283167"/>
<proteinExistence type="predicted"/>
<dbReference type="RefSeq" id="WP_061808041.1">
    <property type="nucleotide sequence ID" value="NZ_CAMIQM010000002.1"/>
</dbReference>
<reference evidence="1 2" key="1">
    <citation type="journal article" date="2018" name="Nat. Biotechnol.">
        <title>A standardized bacterial taxonomy based on genome phylogeny substantially revises the tree of life.</title>
        <authorList>
            <person name="Parks D.H."/>
            <person name="Chuvochina M."/>
            <person name="Waite D.W."/>
            <person name="Rinke C."/>
            <person name="Skarshewski A."/>
            <person name="Chaumeil P.A."/>
            <person name="Hugenholtz P."/>
        </authorList>
    </citation>
    <scope>NUCLEOTIDE SEQUENCE [LARGE SCALE GENOMIC DNA]</scope>
    <source>
        <strain evidence="1">UBA11264</strain>
    </source>
</reference>
<dbReference type="AlphaFoldDB" id="A0A7G2JQ18"/>
<accession>A0A7G2JQ18</accession>
<protein>
    <submittedName>
        <fullName evidence="1">Copper resistance protein</fullName>
    </submittedName>
</protein>
<gene>
    <name evidence="1" type="ORF">DHV72_15060</name>
</gene>